<feature type="non-terminal residue" evidence="4">
    <location>
        <position position="1"/>
    </location>
</feature>
<dbReference type="PROSITE" id="PS50118">
    <property type="entry name" value="HMG_BOX_2"/>
    <property type="match status" value="1"/>
</dbReference>
<dbReference type="Proteomes" id="UP000789342">
    <property type="component" value="Unassembled WGS sequence"/>
</dbReference>
<evidence type="ECO:0000259" key="3">
    <source>
        <dbReference type="PROSITE" id="PS50118"/>
    </source>
</evidence>
<feature type="compositionally biased region" description="Basic residues" evidence="2">
    <location>
        <begin position="210"/>
        <end position="219"/>
    </location>
</feature>
<dbReference type="EMBL" id="CAJVPV010000330">
    <property type="protein sequence ID" value="CAG8451710.1"/>
    <property type="molecule type" value="Genomic_DNA"/>
</dbReference>
<dbReference type="AlphaFoldDB" id="A0A9N8VDM2"/>
<organism evidence="4 5">
    <name type="scientific">Acaulospora morrowiae</name>
    <dbReference type="NCBI Taxonomy" id="94023"/>
    <lineage>
        <taxon>Eukaryota</taxon>
        <taxon>Fungi</taxon>
        <taxon>Fungi incertae sedis</taxon>
        <taxon>Mucoromycota</taxon>
        <taxon>Glomeromycotina</taxon>
        <taxon>Glomeromycetes</taxon>
        <taxon>Diversisporales</taxon>
        <taxon>Acaulosporaceae</taxon>
        <taxon>Acaulospora</taxon>
    </lineage>
</organism>
<gene>
    <name evidence="4" type="ORF">AMORRO_LOCUS929</name>
</gene>
<evidence type="ECO:0000256" key="2">
    <source>
        <dbReference type="SAM" id="MobiDB-lite"/>
    </source>
</evidence>
<dbReference type="InterPro" id="IPR009071">
    <property type="entry name" value="HMG_box_dom"/>
</dbReference>
<comment type="caution">
    <text evidence="4">The sequence shown here is derived from an EMBL/GenBank/DDBJ whole genome shotgun (WGS) entry which is preliminary data.</text>
</comment>
<dbReference type="Pfam" id="PF00505">
    <property type="entry name" value="HMG_box"/>
    <property type="match status" value="1"/>
</dbReference>
<evidence type="ECO:0000256" key="1">
    <source>
        <dbReference type="PROSITE-ProRule" id="PRU00267"/>
    </source>
</evidence>
<proteinExistence type="predicted"/>
<name>A0A9N8VDM2_9GLOM</name>
<feature type="domain" description="HMG box" evidence="3">
    <location>
        <begin position="133"/>
        <end position="201"/>
    </location>
</feature>
<keyword evidence="5" id="KW-1185">Reference proteome</keyword>
<evidence type="ECO:0000313" key="4">
    <source>
        <dbReference type="EMBL" id="CAG8451710.1"/>
    </source>
</evidence>
<dbReference type="Gene3D" id="1.10.30.10">
    <property type="entry name" value="High mobility group box domain"/>
    <property type="match status" value="1"/>
</dbReference>
<feature type="region of interest" description="Disordered" evidence="2">
    <location>
        <begin position="199"/>
        <end position="232"/>
    </location>
</feature>
<keyword evidence="1" id="KW-0238">DNA-binding</keyword>
<feature type="DNA-binding region" description="HMG box" evidence="1">
    <location>
        <begin position="133"/>
        <end position="201"/>
    </location>
</feature>
<dbReference type="InterPro" id="IPR036910">
    <property type="entry name" value="HMG_box_dom_sf"/>
</dbReference>
<evidence type="ECO:0000313" key="5">
    <source>
        <dbReference type="Proteomes" id="UP000789342"/>
    </source>
</evidence>
<sequence length="291" mass="34042">FASLTAREKKKKVEDGVKRAGRRFGRVKDVCGWAYMRGTLSQMPVNNKEMRSLWLPLRCHRNKQTLHEVYDLNNGRDCCIFTVVCQCLEAADHLKKWKTTPTKPPENLIIEFPPKFDLHELGAKVRTAQGKNTRKPPNAFILFRKKYLDALHRLGQRIPMKNVSGWARDAWNLLPQHQKQAYEDIATKAASLYQEWAPHTPSRRTPLNRQTKKRDRQKKSTADEVESPTLFPPQEPIIDGTFYPELVYFNDQFNFNLYNLDWFNCITPEIDHTAEIYTYEPVVNFCLWAES</sequence>
<reference evidence="4" key="1">
    <citation type="submission" date="2021-06" db="EMBL/GenBank/DDBJ databases">
        <authorList>
            <person name="Kallberg Y."/>
            <person name="Tangrot J."/>
            <person name="Rosling A."/>
        </authorList>
    </citation>
    <scope>NUCLEOTIDE SEQUENCE</scope>
    <source>
        <strain evidence="4">CL551</strain>
    </source>
</reference>
<dbReference type="OrthoDB" id="2427056at2759"/>
<accession>A0A9N8VDM2</accession>
<keyword evidence="1" id="KW-0539">Nucleus</keyword>
<dbReference type="GO" id="GO:0003677">
    <property type="term" value="F:DNA binding"/>
    <property type="evidence" value="ECO:0007669"/>
    <property type="project" value="UniProtKB-UniRule"/>
</dbReference>
<protein>
    <submittedName>
        <fullName evidence="4">18830_t:CDS:1</fullName>
    </submittedName>
</protein>
<dbReference type="GO" id="GO:0005634">
    <property type="term" value="C:nucleus"/>
    <property type="evidence" value="ECO:0007669"/>
    <property type="project" value="UniProtKB-UniRule"/>
</dbReference>
<dbReference type="SUPFAM" id="SSF47095">
    <property type="entry name" value="HMG-box"/>
    <property type="match status" value="1"/>
</dbReference>